<dbReference type="RefSeq" id="WP_344140217.1">
    <property type="nucleotide sequence ID" value="NZ_BAAALT010000290.1"/>
</dbReference>
<protein>
    <submittedName>
        <fullName evidence="2">Uncharacterized protein</fullName>
    </submittedName>
</protein>
<name>A0ABN2MS20_9ACTN</name>
<accession>A0ABN2MS20</accession>
<keyword evidence="3" id="KW-1185">Reference proteome</keyword>
<feature type="region of interest" description="Disordered" evidence="1">
    <location>
        <begin position="106"/>
        <end position="126"/>
    </location>
</feature>
<sequence>MPSDSTTQFVTAVKLQELRAQHTRLRVAYDRLTAEAAAGADPYQRLMHLYRGLADLTYAGRKVHPELADLGVLANDTVPGTAISADLVDRWHGRLVNELTTGRLRSELSSGSGFSSSSGRRAVAARSRPRWHTNCTSCASGS</sequence>
<gene>
    <name evidence="2" type="ORF">GCM10009682_62100</name>
</gene>
<evidence type="ECO:0000256" key="1">
    <source>
        <dbReference type="SAM" id="MobiDB-lite"/>
    </source>
</evidence>
<organism evidence="2 3">
    <name type="scientific">Luedemannella flava</name>
    <dbReference type="NCBI Taxonomy" id="349316"/>
    <lineage>
        <taxon>Bacteria</taxon>
        <taxon>Bacillati</taxon>
        <taxon>Actinomycetota</taxon>
        <taxon>Actinomycetes</taxon>
        <taxon>Micromonosporales</taxon>
        <taxon>Micromonosporaceae</taxon>
        <taxon>Luedemannella</taxon>
    </lineage>
</organism>
<proteinExistence type="predicted"/>
<evidence type="ECO:0000313" key="2">
    <source>
        <dbReference type="EMBL" id="GAA1835509.1"/>
    </source>
</evidence>
<dbReference type="EMBL" id="BAAALT010000290">
    <property type="protein sequence ID" value="GAA1835509.1"/>
    <property type="molecule type" value="Genomic_DNA"/>
</dbReference>
<feature type="compositionally biased region" description="Low complexity" evidence="1">
    <location>
        <begin position="107"/>
        <end position="126"/>
    </location>
</feature>
<reference evidence="2 3" key="1">
    <citation type="journal article" date="2019" name="Int. J. Syst. Evol. Microbiol.">
        <title>The Global Catalogue of Microorganisms (GCM) 10K type strain sequencing project: providing services to taxonomists for standard genome sequencing and annotation.</title>
        <authorList>
            <consortium name="The Broad Institute Genomics Platform"/>
            <consortium name="The Broad Institute Genome Sequencing Center for Infectious Disease"/>
            <person name="Wu L."/>
            <person name="Ma J."/>
        </authorList>
    </citation>
    <scope>NUCLEOTIDE SEQUENCE [LARGE SCALE GENOMIC DNA]</scope>
    <source>
        <strain evidence="2 3">JCM 13250</strain>
    </source>
</reference>
<comment type="caution">
    <text evidence="2">The sequence shown here is derived from an EMBL/GenBank/DDBJ whole genome shotgun (WGS) entry which is preliminary data.</text>
</comment>
<dbReference type="Proteomes" id="UP001500218">
    <property type="component" value="Unassembled WGS sequence"/>
</dbReference>
<evidence type="ECO:0000313" key="3">
    <source>
        <dbReference type="Proteomes" id="UP001500218"/>
    </source>
</evidence>